<name>A0A3P8UJE7_CYNSE</name>
<keyword evidence="3" id="KW-1185">Reference proteome</keyword>
<dbReference type="Pfam" id="PF14973">
    <property type="entry name" value="TINF2_N"/>
    <property type="match status" value="1"/>
</dbReference>
<dbReference type="GeneTree" id="ENSGT01060000248721"/>
<feature type="domain" description="TERF1-interacting nuclear factor 2 N-terminal" evidence="1">
    <location>
        <begin position="23"/>
        <end position="66"/>
    </location>
</feature>
<dbReference type="InParanoid" id="A0A3P8UJE7"/>
<evidence type="ECO:0000313" key="3">
    <source>
        <dbReference type="Proteomes" id="UP000265120"/>
    </source>
</evidence>
<dbReference type="AlphaFoldDB" id="A0A3P8UJE7"/>
<dbReference type="OMA" id="SIVPCRI"/>
<reference evidence="2" key="2">
    <citation type="submission" date="2025-08" db="UniProtKB">
        <authorList>
            <consortium name="Ensembl"/>
        </authorList>
    </citation>
    <scope>IDENTIFICATION</scope>
</reference>
<evidence type="ECO:0000259" key="1">
    <source>
        <dbReference type="Pfam" id="PF14973"/>
    </source>
</evidence>
<reference evidence="2" key="3">
    <citation type="submission" date="2025-09" db="UniProtKB">
        <authorList>
            <consortium name="Ensembl"/>
        </authorList>
    </citation>
    <scope>IDENTIFICATION</scope>
</reference>
<sequence length="77" mass="9043">PHTPVYASPSPWLRVASAQMFYIVKNRDVQHFDKVVNFLETTHRLLPRLVAPLRHMKLMFGLKTMVRIQPSCFSWCC</sequence>
<accession>A0A3P8UJE7</accession>
<organism evidence="2 3">
    <name type="scientific">Cynoglossus semilaevis</name>
    <name type="common">Tongue sole</name>
    <dbReference type="NCBI Taxonomy" id="244447"/>
    <lineage>
        <taxon>Eukaryota</taxon>
        <taxon>Metazoa</taxon>
        <taxon>Chordata</taxon>
        <taxon>Craniata</taxon>
        <taxon>Vertebrata</taxon>
        <taxon>Euteleostomi</taxon>
        <taxon>Actinopterygii</taxon>
        <taxon>Neopterygii</taxon>
        <taxon>Teleostei</taxon>
        <taxon>Neoteleostei</taxon>
        <taxon>Acanthomorphata</taxon>
        <taxon>Carangaria</taxon>
        <taxon>Pleuronectiformes</taxon>
        <taxon>Pleuronectoidei</taxon>
        <taxon>Cynoglossidae</taxon>
        <taxon>Cynoglossinae</taxon>
        <taxon>Cynoglossus</taxon>
    </lineage>
</organism>
<evidence type="ECO:0000313" key="2">
    <source>
        <dbReference type="Ensembl" id="ENSCSEP00000000405.1"/>
    </source>
</evidence>
<protein>
    <recommendedName>
        <fullName evidence="1">TERF1-interacting nuclear factor 2 N-terminal domain-containing protein</fullName>
    </recommendedName>
</protein>
<dbReference type="Proteomes" id="UP000265120">
    <property type="component" value="Chromosome 6"/>
</dbReference>
<reference evidence="2 3" key="1">
    <citation type="journal article" date="2014" name="Nat. Genet.">
        <title>Whole-genome sequence of a flatfish provides insights into ZW sex chromosome evolution and adaptation to a benthic lifestyle.</title>
        <authorList>
            <person name="Chen S."/>
            <person name="Zhang G."/>
            <person name="Shao C."/>
            <person name="Huang Q."/>
            <person name="Liu G."/>
            <person name="Zhang P."/>
            <person name="Song W."/>
            <person name="An N."/>
            <person name="Chalopin D."/>
            <person name="Volff J.N."/>
            <person name="Hong Y."/>
            <person name="Li Q."/>
            <person name="Sha Z."/>
            <person name="Zhou H."/>
            <person name="Xie M."/>
            <person name="Yu Q."/>
            <person name="Liu Y."/>
            <person name="Xiang H."/>
            <person name="Wang N."/>
            <person name="Wu K."/>
            <person name="Yang C."/>
            <person name="Zhou Q."/>
            <person name="Liao X."/>
            <person name="Yang L."/>
            <person name="Hu Q."/>
            <person name="Zhang J."/>
            <person name="Meng L."/>
            <person name="Jin L."/>
            <person name="Tian Y."/>
            <person name="Lian J."/>
            <person name="Yang J."/>
            <person name="Miao G."/>
            <person name="Liu S."/>
            <person name="Liang Z."/>
            <person name="Yan F."/>
            <person name="Li Y."/>
            <person name="Sun B."/>
            <person name="Zhang H."/>
            <person name="Zhang J."/>
            <person name="Zhu Y."/>
            <person name="Du M."/>
            <person name="Zhao Y."/>
            <person name="Schartl M."/>
            <person name="Tang Q."/>
            <person name="Wang J."/>
        </authorList>
    </citation>
    <scope>NUCLEOTIDE SEQUENCE</scope>
</reference>
<dbReference type="InterPro" id="IPR029400">
    <property type="entry name" value="TINF2_N"/>
</dbReference>
<dbReference type="Ensembl" id="ENSCSET00000000430.1">
    <property type="protein sequence ID" value="ENSCSEP00000000405.1"/>
    <property type="gene ID" value="ENSCSEG00000000298.1"/>
</dbReference>
<proteinExistence type="predicted"/>